<dbReference type="OrthoDB" id="3535323at2759"/>
<feature type="compositionally biased region" description="Low complexity" evidence="11">
    <location>
        <begin position="1290"/>
        <end position="1305"/>
    </location>
</feature>
<sequence>MDEQNSSSNWCEDFDQVENINRPGSSDLKQSTGHFLISGMKFKSIDFTKDTFTDDNIVLTDSYDVLTNSDIDSMTVLDNQTTDFGIAKHSQNVMLPEYRDISEVETMVSMPEEYFQNDLYHLKSNNISQVSNTHSVMENLSHDNNLGQMDQLSFIPKQTNNFVNNLGHSQEDMVMQTGNKRFIFSENGGSYIEVSLKENDVLNNVNNDENEFYVPQSSSVQENHIAQKIVSIDELSLLPSPKSHHNVDLLVNHEELVDDIDTCDIAVVDESQIPLNSGHLKDRIDEESESVSLDVDHHSSGFQRMSKETIEKIAEEFVRQPQCIDEDISINFVSRLNLKPPAQIEYWCEDCNKLYHNESSCPVHQVSSIIDIAVQTRARASLPATHLKIMKIKDQNNLNIKFGVFARKTIQKRTQFGPLEGVVVKDEECSEDPINNEFKYLLEVDKQFRRIDVSSEDNTNWMSFVRPAKTKQEQNMIVDQIGDHLFFTTTRSIFQQEELFVGYSTFYAHKRGLNLLPSIENNHGIFPLARKPGKAMKNISLMEISHKQQPDNNLRVNFSNKATNTVRSTSSLATCKHMTEKRKLSSRFGKTNSQCNLCVNVQNNSRNAYRMKLRSSVIRNIWVCEGCDLKFTKQDTIVIHRKLHEDEFDLNRVTLTNKNCPECNARFDLNEELIKHVSLHSSVEVKVTGGQIVYNCYQCDNRYKNALHLKAHQAKHKVNELKPFKCTMCTKRFLNSSGLDCHTRIHFEGKIYNCPICRLTFVDLKSMQEHIHSHAVNDIFYCPLCPMHFTSYYSIRRHIRGRHHSDLFECEFCQSSFKTQCNLDLHKLKHSDSKNFLCNMCGKQYKRKDKLKIHMNKSHYNKKKPSKTQIKLEAIVERRRQKFVNFGSSKSMLEYKRSVHKCDHCLLGFKRRGAFVNHLVLRHPEISLDSIPSLNQPTVAKTIMYMCLHCDKAYKTNAKRKSHMLKNHPDCILPEKPTEKTVVIDDTSSDQAATNVGSQVHNCQWCYKQYALKNKLLKHQRTHHYHLLPPCLQEPRTKKRNKDKAKDPEPSTSKSLEQQLNETIDIQFTDSHNCQLFSSPRVSAGTDGFELEATDVQLHNAVELGGIVAFKRPPKDNSELASQAIMMDLSLTTADDVLNVDQYYQILGMQGDVAYAQPIDPPVTLFSIDGQTIQQVLSSYGVAMTVDDHDLVTNNNMTMAAMTAANNMTMTVVPMTNNMTMATVPMTNNMTMATVPTTNNMTMTVVPMTNNMPMAAVPTTNNMSLAAVPTTNNMSLAAVPTTDNMAMPTQHQHQYQHQSHYQNQHQPHHQQHHQQMHQNQLQYHQNHLLQSHQFQNLNVSDILLSSSNVVLEPSSKPGGC</sequence>
<gene>
    <name evidence="14" type="ORF">CINCED_3A002479</name>
</gene>
<dbReference type="SMART" id="SM00355">
    <property type="entry name" value="ZnF_C2H2"/>
    <property type="match status" value="11"/>
</dbReference>
<dbReference type="GO" id="GO:0008757">
    <property type="term" value="F:S-adenosylmethionine-dependent methyltransferase activity"/>
    <property type="evidence" value="ECO:0007669"/>
    <property type="project" value="UniProtKB-ARBA"/>
</dbReference>
<evidence type="ECO:0000313" key="15">
    <source>
        <dbReference type="Proteomes" id="UP000325440"/>
    </source>
</evidence>
<name>A0A5E4N239_9HEMI</name>
<keyword evidence="8" id="KW-0804">Transcription</keyword>
<organism evidence="14 15">
    <name type="scientific">Cinara cedri</name>
    <dbReference type="NCBI Taxonomy" id="506608"/>
    <lineage>
        <taxon>Eukaryota</taxon>
        <taxon>Metazoa</taxon>
        <taxon>Ecdysozoa</taxon>
        <taxon>Arthropoda</taxon>
        <taxon>Hexapoda</taxon>
        <taxon>Insecta</taxon>
        <taxon>Pterygota</taxon>
        <taxon>Neoptera</taxon>
        <taxon>Paraneoptera</taxon>
        <taxon>Hemiptera</taxon>
        <taxon>Sternorrhyncha</taxon>
        <taxon>Aphidomorpha</taxon>
        <taxon>Aphidoidea</taxon>
        <taxon>Aphididae</taxon>
        <taxon>Lachninae</taxon>
        <taxon>Cinara</taxon>
    </lineage>
</organism>
<feature type="domain" description="C2H2-type" evidence="12">
    <location>
        <begin position="780"/>
        <end position="803"/>
    </location>
</feature>
<dbReference type="InterPro" id="IPR046341">
    <property type="entry name" value="SET_dom_sf"/>
</dbReference>
<keyword evidence="5" id="KW-0862">Zinc</keyword>
<dbReference type="GO" id="GO:0003677">
    <property type="term" value="F:DNA binding"/>
    <property type="evidence" value="ECO:0007669"/>
    <property type="project" value="UniProtKB-KW"/>
</dbReference>
<feature type="domain" description="C2H2-type" evidence="12">
    <location>
        <begin position="808"/>
        <end position="835"/>
    </location>
</feature>
<evidence type="ECO:0000256" key="3">
    <source>
        <dbReference type="ARBA" id="ARBA00022737"/>
    </source>
</evidence>
<evidence type="ECO:0000256" key="5">
    <source>
        <dbReference type="ARBA" id="ARBA00022833"/>
    </source>
</evidence>
<accession>A0A5E4N239</accession>
<feature type="domain" description="SET" evidence="13">
    <location>
        <begin position="385"/>
        <end position="504"/>
    </location>
</feature>
<feature type="domain" description="C2H2-type" evidence="12">
    <location>
        <begin position="694"/>
        <end position="721"/>
    </location>
</feature>
<dbReference type="PROSITE" id="PS50157">
    <property type="entry name" value="ZINC_FINGER_C2H2_2"/>
    <property type="match status" value="8"/>
</dbReference>
<keyword evidence="15" id="KW-1185">Reference proteome</keyword>
<keyword evidence="6" id="KW-0805">Transcription regulation</keyword>
<keyword evidence="7" id="KW-0238">DNA-binding</keyword>
<proteinExistence type="predicted"/>
<evidence type="ECO:0000256" key="4">
    <source>
        <dbReference type="ARBA" id="ARBA00022771"/>
    </source>
</evidence>
<evidence type="ECO:0000259" key="12">
    <source>
        <dbReference type="PROSITE" id="PS50157"/>
    </source>
</evidence>
<evidence type="ECO:0000256" key="9">
    <source>
        <dbReference type="ARBA" id="ARBA00023242"/>
    </source>
</evidence>
<evidence type="ECO:0000259" key="13">
    <source>
        <dbReference type="PROSITE" id="PS50280"/>
    </source>
</evidence>
<dbReference type="InterPro" id="IPR001214">
    <property type="entry name" value="SET_dom"/>
</dbReference>
<dbReference type="GO" id="GO:0008270">
    <property type="term" value="F:zinc ion binding"/>
    <property type="evidence" value="ECO:0007669"/>
    <property type="project" value="UniProtKB-KW"/>
</dbReference>
<feature type="region of interest" description="Disordered" evidence="11">
    <location>
        <begin position="1288"/>
        <end position="1320"/>
    </location>
</feature>
<evidence type="ECO:0000256" key="1">
    <source>
        <dbReference type="ARBA" id="ARBA00004123"/>
    </source>
</evidence>
<dbReference type="Gene3D" id="3.30.160.60">
    <property type="entry name" value="Classic Zinc Finger"/>
    <property type="match status" value="5"/>
</dbReference>
<dbReference type="InterPro" id="IPR013087">
    <property type="entry name" value="Znf_C2H2_type"/>
</dbReference>
<feature type="domain" description="C2H2-type" evidence="12">
    <location>
        <begin position="836"/>
        <end position="864"/>
    </location>
</feature>
<feature type="domain" description="C2H2-type" evidence="12">
    <location>
        <begin position="724"/>
        <end position="751"/>
    </location>
</feature>
<dbReference type="Gene3D" id="2.170.270.10">
    <property type="entry name" value="SET domain"/>
    <property type="match status" value="1"/>
</dbReference>
<dbReference type="PANTHER" id="PTHR16515">
    <property type="entry name" value="PR DOMAIN ZINC FINGER PROTEIN"/>
    <property type="match status" value="1"/>
</dbReference>
<feature type="compositionally biased region" description="Basic residues" evidence="11">
    <location>
        <begin position="1306"/>
        <end position="1315"/>
    </location>
</feature>
<feature type="domain" description="C2H2-type" evidence="12">
    <location>
        <begin position="658"/>
        <end position="685"/>
    </location>
</feature>
<evidence type="ECO:0000256" key="7">
    <source>
        <dbReference type="ARBA" id="ARBA00023125"/>
    </source>
</evidence>
<feature type="domain" description="C2H2-type" evidence="12">
    <location>
        <begin position="1001"/>
        <end position="1023"/>
    </location>
</feature>
<protein>
    <submittedName>
        <fullName evidence="14">Zinc finger C2H2-type,SET domain</fullName>
    </submittedName>
</protein>
<evidence type="ECO:0000256" key="6">
    <source>
        <dbReference type="ARBA" id="ARBA00023015"/>
    </source>
</evidence>
<dbReference type="GO" id="GO:0010468">
    <property type="term" value="P:regulation of gene expression"/>
    <property type="evidence" value="ECO:0007669"/>
    <property type="project" value="TreeGrafter"/>
</dbReference>
<dbReference type="GO" id="GO:0008170">
    <property type="term" value="F:N-methyltransferase activity"/>
    <property type="evidence" value="ECO:0007669"/>
    <property type="project" value="UniProtKB-ARBA"/>
</dbReference>
<feature type="domain" description="C2H2-type" evidence="12">
    <location>
        <begin position="622"/>
        <end position="649"/>
    </location>
</feature>
<dbReference type="GO" id="GO:0008276">
    <property type="term" value="F:protein methyltransferase activity"/>
    <property type="evidence" value="ECO:0007669"/>
    <property type="project" value="UniProtKB-ARBA"/>
</dbReference>
<dbReference type="InterPro" id="IPR050331">
    <property type="entry name" value="Zinc_finger"/>
</dbReference>
<evidence type="ECO:0000256" key="10">
    <source>
        <dbReference type="PROSITE-ProRule" id="PRU00042"/>
    </source>
</evidence>
<dbReference type="InterPro" id="IPR036236">
    <property type="entry name" value="Znf_C2H2_sf"/>
</dbReference>
<evidence type="ECO:0000256" key="2">
    <source>
        <dbReference type="ARBA" id="ARBA00022723"/>
    </source>
</evidence>
<keyword evidence="3" id="KW-0677">Repeat</keyword>
<dbReference type="EMBL" id="CABPRJ010001442">
    <property type="protein sequence ID" value="VVC37144.1"/>
    <property type="molecule type" value="Genomic_DNA"/>
</dbReference>
<keyword evidence="9" id="KW-0539">Nucleus</keyword>
<dbReference type="Pfam" id="PF00096">
    <property type="entry name" value="zf-C2H2"/>
    <property type="match status" value="1"/>
</dbReference>
<comment type="subcellular location">
    <subcellularLocation>
        <location evidence="1">Nucleus</location>
    </subcellularLocation>
</comment>
<dbReference type="PROSITE" id="PS00028">
    <property type="entry name" value="ZINC_FINGER_C2H2_1"/>
    <property type="match status" value="8"/>
</dbReference>
<dbReference type="Proteomes" id="UP000325440">
    <property type="component" value="Unassembled WGS sequence"/>
</dbReference>
<dbReference type="PANTHER" id="PTHR16515:SF49">
    <property type="entry name" value="GASTRULA ZINC FINGER PROTEIN XLCGF49.1-LIKE-RELATED"/>
    <property type="match status" value="1"/>
</dbReference>
<dbReference type="SUPFAM" id="SSF82199">
    <property type="entry name" value="SET domain"/>
    <property type="match status" value="1"/>
</dbReference>
<evidence type="ECO:0000256" key="8">
    <source>
        <dbReference type="ARBA" id="ARBA00023163"/>
    </source>
</evidence>
<evidence type="ECO:0000313" key="14">
    <source>
        <dbReference type="EMBL" id="VVC37144.1"/>
    </source>
</evidence>
<reference evidence="14 15" key="1">
    <citation type="submission" date="2019-08" db="EMBL/GenBank/DDBJ databases">
        <authorList>
            <person name="Alioto T."/>
            <person name="Alioto T."/>
            <person name="Gomez Garrido J."/>
        </authorList>
    </citation>
    <scope>NUCLEOTIDE SEQUENCE [LARGE SCALE GENOMIC DNA]</scope>
</reference>
<keyword evidence="2" id="KW-0479">Metal-binding</keyword>
<feature type="region of interest" description="Disordered" evidence="11">
    <location>
        <begin position="1027"/>
        <end position="1057"/>
    </location>
</feature>
<dbReference type="GO" id="GO:0005634">
    <property type="term" value="C:nucleus"/>
    <property type="evidence" value="ECO:0007669"/>
    <property type="project" value="UniProtKB-SubCell"/>
</dbReference>
<dbReference type="Pfam" id="PF21549">
    <property type="entry name" value="PRDM2_PR"/>
    <property type="match status" value="1"/>
</dbReference>
<dbReference type="SUPFAM" id="SSF57667">
    <property type="entry name" value="beta-beta-alpha zinc fingers"/>
    <property type="match status" value="4"/>
</dbReference>
<keyword evidence="4 10" id="KW-0863">Zinc-finger</keyword>
<dbReference type="PROSITE" id="PS50280">
    <property type="entry name" value="SET"/>
    <property type="match status" value="1"/>
</dbReference>
<evidence type="ECO:0000256" key="11">
    <source>
        <dbReference type="SAM" id="MobiDB-lite"/>
    </source>
</evidence>